<evidence type="ECO:0000313" key="2">
    <source>
        <dbReference type="EMBL" id="KAJ6974150.1"/>
    </source>
</evidence>
<organism evidence="2 3">
    <name type="scientific">Populus alba x Populus x berolinensis</name>
    <dbReference type="NCBI Taxonomy" id="444605"/>
    <lineage>
        <taxon>Eukaryota</taxon>
        <taxon>Viridiplantae</taxon>
        <taxon>Streptophyta</taxon>
        <taxon>Embryophyta</taxon>
        <taxon>Tracheophyta</taxon>
        <taxon>Spermatophyta</taxon>
        <taxon>Magnoliopsida</taxon>
        <taxon>eudicotyledons</taxon>
        <taxon>Gunneridae</taxon>
        <taxon>Pentapetalae</taxon>
        <taxon>rosids</taxon>
        <taxon>fabids</taxon>
        <taxon>Malpighiales</taxon>
        <taxon>Salicaceae</taxon>
        <taxon>Saliceae</taxon>
        <taxon>Populus</taxon>
    </lineage>
</organism>
<keyword evidence="3" id="KW-1185">Reference proteome</keyword>
<evidence type="ECO:0000313" key="3">
    <source>
        <dbReference type="Proteomes" id="UP001164929"/>
    </source>
</evidence>
<feature type="region of interest" description="Disordered" evidence="1">
    <location>
        <begin position="1"/>
        <end position="33"/>
    </location>
</feature>
<dbReference type="AlphaFoldDB" id="A0AAD6Q1C6"/>
<protein>
    <submittedName>
        <fullName evidence="2">Uncharacterized protein</fullName>
    </submittedName>
</protein>
<proteinExistence type="predicted"/>
<feature type="compositionally biased region" description="Polar residues" evidence="1">
    <location>
        <begin position="13"/>
        <end position="29"/>
    </location>
</feature>
<accession>A0AAD6Q1C6</accession>
<feature type="region of interest" description="Disordered" evidence="1">
    <location>
        <begin position="45"/>
        <end position="76"/>
    </location>
</feature>
<name>A0AAD6Q1C6_9ROSI</name>
<comment type="caution">
    <text evidence="2">The sequence shown here is derived from an EMBL/GenBank/DDBJ whole genome shotgun (WGS) entry which is preliminary data.</text>
</comment>
<reference evidence="2" key="1">
    <citation type="journal article" date="2023" name="Mol. Ecol. Resour.">
        <title>Chromosome-level genome assembly of a triploid poplar Populus alba 'Berolinensis'.</title>
        <authorList>
            <person name="Chen S."/>
            <person name="Yu Y."/>
            <person name="Wang X."/>
            <person name="Wang S."/>
            <person name="Zhang T."/>
            <person name="Zhou Y."/>
            <person name="He R."/>
            <person name="Meng N."/>
            <person name="Wang Y."/>
            <person name="Liu W."/>
            <person name="Liu Z."/>
            <person name="Liu J."/>
            <person name="Guo Q."/>
            <person name="Huang H."/>
            <person name="Sederoff R.R."/>
            <person name="Wang G."/>
            <person name="Qu G."/>
            <person name="Chen S."/>
        </authorList>
    </citation>
    <scope>NUCLEOTIDE SEQUENCE</scope>
    <source>
        <strain evidence="2">SC-2020</strain>
    </source>
</reference>
<dbReference type="EMBL" id="JAQIZT010000013">
    <property type="protein sequence ID" value="KAJ6974150.1"/>
    <property type="molecule type" value="Genomic_DNA"/>
</dbReference>
<evidence type="ECO:0000256" key="1">
    <source>
        <dbReference type="SAM" id="MobiDB-lite"/>
    </source>
</evidence>
<gene>
    <name evidence="2" type="ORF">NC653_030278</name>
</gene>
<sequence>MEIRATDSKAVTKLQTTSSTIEKSSSGHLNNRRVTHQLDGLAVNCDGHHRRTEDEDNQREEVKKDKSRPSHCRNVDVDHLPAINAVLS</sequence>
<dbReference type="Proteomes" id="UP001164929">
    <property type="component" value="Chromosome 13"/>
</dbReference>
<feature type="compositionally biased region" description="Basic and acidic residues" evidence="1">
    <location>
        <begin position="59"/>
        <end position="76"/>
    </location>
</feature>